<comment type="caution">
    <text evidence="2">The sequence shown here is derived from an EMBL/GenBank/DDBJ whole genome shotgun (WGS) entry which is preliminary data.</text>
</comment>
<sequence length="68" mass="7662">MKQVVLERVEQICKFLLPIFFSVGLVLLENSLDSYLFPCAPSGTTPCIFVVLLRVAFFQAYLDSWACA</sequence>
<name>A0A5C6D0P3_9BACT</name>
<dbReference type="EMBL" id="SJPS01000001">
    <property type="protein sequence ID" value="TWU30472.1"/>
    <property type="molecule type" value="Genomic_DNA"/>
</dbReference>
<accession>A0A5C6D0P3</accession>
<keyword evidence="1" id="KW-1133">Transmembrane helix</keyword>
<dbReference type="Proteomes" id="UP000318437">
    <property type="component" value="Unassembled WGS sequence"/>
</dbReference>
<feature type="transmembrane region" description="Helical" evidence="1">
    <location>
        <begin position="35"/>
        <end position="57"/>
    </location>
</feature>
<keyword evidence="1" id="KW-0472">Membrane</keyword>
<feature type="transmembrane region" description="Helical" evidence="1">
    <location>
        <begin position="12"/>
        <end position="29"/>
    </location>
</feature>
<keyword evidence="3" id="KW-1185">Reference proteome</keyword>
<gene>
    <name evidence="2" type="ORF">Pla144_12590</name>
</gene>
<evidence type="ECO:0000313" key="2">
    <source>
        <dbReference type="EMBL" id="TWU30472.1"/>
    </source>
</evidence>
<proteinExistence type="predicted"/>
<reference evidence="2 3" key="1">
    <citation type="submission" date="2019-02" db="EMBL/GenBank/DDBJ databases">
        <title>Deep-cultivation of Planctomycetes and their phenomic and genomic characterization uncovers novel biology.</title>
        <authorList>
            <person name="Wiegand S."/>
            <person name="Jogler M."/>
            <person name="Boedeker C."/>
            <person name="Pinto D."/>
            <person name="Vollmers J."/>
            <person name="Rivas-Marin E."/>
            <person name="Kohn T."/>
            <person name="Peeters S.H."/>
            <person name="Heuer A."/>
            <person name="Rast P."/>
            <person name="Oberbeckmann S."/>
            <person name="Bunk B."/>
            <person name="Jeske O."/>
            <person name="Meyerdierks A."/>
            <person name="Storesund J.E."/>
            <person name="Kallscheuer N."/>
            <person name="Luecker S."/>
            <person name="Lage O.M."/>
            <person name="Pohl T."/>
            <person name="Merkel B.J."/>
            <person name="Hornburger P."/>
            <person name="Mueller R.-W."/>
            <person name="Bruemmer F."/>
            <person name="Labrenz M."/>
            <person name="Spormann A.M."/>
            <person name="Op Den Camp H."/>
            <person name="Overmann J."/>
            <person name="Amann R."/>
            <person name="Jetten M.S.M."/>
            <person name="Mascher T."/>
            <person name="Medema M.H."/>
            <person name="Devos D.P."/>
            <person name="Kaster A.-K."/>
            <person name="Ovreas L."/>
            <person name="Rohde M."/>
            <person name="Galperin M.Y."/>
            <person name="Jogler C."/>
        </authorList>
    </citation>
    <scope>NUCLEOTIDE SEQUENCE [LARGE SCALE GENOMIC DNA]</scope>
    <source>
        <strain evidence="2 3">Pla144</strain>
    </source>
</reference>
<evidence type="ECO:0000313" key="3">
    <source>
        <dbReference type="Proteomes" id="UP000318437"/>
    </source>
</evidence>
<evidence type="ECO:0000256" key="1">
    <source>
        <dbReference type="SAM" id="Phobius"/>
    </source>
</evidence>
<dbReference type="AlphaFoldDB" id="A0A5C6D0P3"/>
<protein>
    <submittedName>
        <fullName evidence="2">Uncharacterized protein</fullName>
    </submittedName>
</protein>
<keyword evidence="1" id="KW-0812">Transmembrane</keyword>
<organism evidence="2 3">
    <name type="scientific">Bythopirellula polymerisocia</name>
    <dbReference type="NCBI Taxonomy" id="2528003"/>
    <lineage>
        <taxon>Bacteria</taxon>
        <taxon>Pseudomonadati</taxon>
        <taxon>Planctomycetota</taxon>
        <taxon>Planctomycetia</taxon>
        <taxon>Pirellulales</taxon>
        <taxon>Lacipirellulaceae</taxon>
        <taxon>Bythopirellula</taxon>
    </lineage>
</organism>